<keyword evidence="2" id="KW-1185">Reference proteome</keyword>
<proteinExistence type="predicted"/>
<dbReference type="Proteomes" id="UP001064632">
    <property type="component" value="Chromosome"/>
</dbReference>
<dbReference type="EMBL" id="CP104694">
    <property type="protein sequence ID" value="UXI65894.1"/>
    <property type="molecule type" value="Genomic_DNA"/>
</dbReference>
<name>A0ABY6B7M5_9GAMM</name>
<evidence type="ECO:0000313" key="2">
    <source>
        <dbReference type="Proteomes" id="UP001064632"/>
    </source>
</evidence>
<gene>
    <name evidence="1" type="ORF">N4264_14120</name>
</gene>
<dbReference type="RefSeq" id="WP_261692889.1">
    <property type="nucleotide sequence ID" value="NZ_CP104694.1"/>
</dbReference>
<sequence>MNPIETDVWHQIESYRGFWDLPRIVIIRSPGGLRWLLDNPFDGELDDYSPYFSIVSVSPDAPIDEIWANIERYEHCETMRVEVRRVQFDSTMHSQLLIRP</sequence>
<organism evidence="1 2">
    <name type="scientific">Tahibacter amnicola</name>
    <dbReference type="NCBI Taxonomy" id="2976241"/>
    <lineage>
        <taxon>Bacteria</taxon>
        <taxon>Pseudomonadati</taxon>
        <taxon>Pseudomonadota</taxon>
        <taxon>Gammaproteobacteria</taxon>
        <taxon>Lysobacterales</taxon>
        <taxon>Rhodanobacteraceae</taxon>
        <taxon>Tahibacter</taxon>
    </lineage>
</organism>
<accession>A0ABY6B7M5</accession>
<evidence type="ECO:0000313" key="1">
    <source>
        <dbReference type="EMBL" id="UXI65894.1"/>
    </source>
</evidence>
<reference evidence="1" key="1">
    <citation type="submission" date="2022-09" db="EMBL/GenBank/DDBJ databases">
        <title>Tahibacter sp. nov., isolated from a fresh water.</title>
        <authorList>
            <person name="Baek J.H."/>
            <person name="Lee J.K."/>
            <person name="Kim J.M."/>
            <person name="Jeon C.O."/>
        </authorList>
    </citation>
    <scope>NUCLEOTIDE SEQUENCE</scope>
    <source>
        <strain evidence="1">W38</strain>
    </source>
</reference>
<protein>
    <submittedName>
        <fullName evidence="1">Uncharacterized protein</fullName>
    </submittedName>
</protein>